<dbReference type="AlphaFoldDB" id="A0A1H1Y0E6"/>
<sequence>MLTYLMTRGHARRLDYTFLGEAPPVPWWEPVLGWVVLEEPEVIVRSTGEGLHLLVSGIPSQRRDAVNTVIRYRLVITAGPGDGDLVRRLVWAGLHDTPRRQLGLRLDEVFDAASVDGWIQHADTAGIDQVRDRLDTVLSRIDSDLPDVDAVSGPQQDWAGPAEDPQACRRFLATVDELLAGRPGMAFTTHAIASLDGARQAADAAAAVYPDPPGDTVFAVLVAEGRLGEVTRLRTPGKVPAPLERLRSPVLWIPAALLLLALLTALILTT</sequence>
<evidence type="ECO:0000313" key="3">
    <source>
        <dbReference type="Proteomes" id="UP000198688"/>
    </source>
</evidence>
<dbReference type="STRING" id="113562.SAMN04489716_2650"/>
<dbReference type="EMBL" id="LT629758">
    <property type="protein sequence ID" value="SDT14649.1"/>
    <property type="molecule type" value="Genomic_DNA"/>
</dbReference>
<gene>
    <name evidence="2" type="ORF">SAMN04489716_2650</name>
</gene>
<keyword evidence="1" id="KW-0472">Membrane</keyword>
<evidence type="ECO:0000313" key="2">
    <source>
        <dbReference type="EMBL" id="SDT14649.1"/>
    </source>
</evidence>
<dbReference type="Proteomes" id="UP000198688">
    <property type="component" value="Chromosome I"/>
</dbReference>
<name>A0A1H1Y0E6_9ACTN</name>
<keyword evidence="1" id="KW-0812">Transmembrane</keyword>
<feature type="transmembrane region" description="Helical" evidence="1">
    <location>
        <begin position="250"/>
        <end position="268"/>
    </location>
</feature>
<keyword evidence="3" id="KW-1185">Reference proteome</keyword>
<accession>A0A1H1Y0E6</accession>
<keyword evidence="1" id="KW-1133">Transmembrane helix</keyword>
<evidence type="ECO:0000256" key="1">
    <source>
        <dbReference type="SAM" id="Phobius"/>
    </source>
</evidence>
<organism evidence="2 3">
    <name type="scientific">Actinoplanes derwentensis</name>
    <dbReference type="NCBI Taxonomy" id="113562"/>
    <lineage>
        <taxon>Bacteria</taxon>
        <taxon>Bacillati</taxon>
        <taxon>Actinomycetota</taxon>
        <taxon>Actinomycetes</taxon>
        <taxon>Micromonosporales</taxon>
        <taxon>Micromonosporaceae</taxon>
        <taxon>Actinoplanes</taxon>
    </lineage>
</organism>
<reference evidence="2 3" key="1">
    <citation type="submission" date="2016-10" db="EMBL/GenBank/DDBJ databases">
        <authorList>
            <person name="de Groot N.N."/>
        </authorList>
    </citation>
    <scope>NUCLEOTIDE SEQUENCE [LARGE SCALE GENOMIC DNA]</scope>
    <source>
        <strain evidence="2 3">DSM 43941</strain>
    </source>
</reference>
<dbReference type="RefSeq" id="WP_092544657.1">
    <property type="nucleotide sequence ID" value="NZ_BOMJ01000092.1"/>
</dbReference>
<proteinExistence type="predicted"/>
<protein>
    <submittedName>
        <fullName evidence="2">Uncharacterized protein</fullName>
    </submittedName>
</protein>
<dbReference type="OrthoDB" id="3401914at2"/>